<name>A0A843U4Q0_COLES</name>
<organism evidence="2 3">
    <name type="scientific">Colocasia esculenta</name>
    <name type="common">Wild taro</name>
    <name type="synonym">Arum esculentum</name>
    <dbReference type="NCBI Taxonomy" id="4460"/>
    <lineage>
        <taxon>Eukaryota</taxon>
        <taxon>Viridiplantae</taxon>
        <taxon>Streptophyta</taxon>
        <taxon>Embryophyta</taxon>
        <taxon>Tracheophyta</taxon>
        <taxon>Spermatophyta</taxon>
        <taxon>Magnoliopsida</taxon>
        <taxon>Liliopsida</taxon>
        <taxon>Araceae</taxon>
        <taxon>Aroideae</taxon>
        <taxon>Colocasieae</taxon>
        <taxon>Colocasia</taxon>
    </lineage>
</organism>
<gene>
    <name evidence="2" type="ORF">Taro_010929</name>
</gene>
<keyword evidence="1" id="KW-0732">Signal</keyword>
<comment type="caution">
    <text evidence="2">The sequence shown here is derived from an EMBL/GenBank/DDBJ whole genome shotgun (WGS) entry which is preliminary data.</text>
</comment>
<accession>A0A843U4Q0</accession>
<sequence>MGSCCMVALGIFDLLEVGSAWFSRKEDVQSVDSPVVLCSSLRYYVVVYVQRGVAMEVMRRPMTGKVIIVCLACSGVVTDLYHQQLSCSCG</sequence>
<feature type="chain" id="PRO_5032710890" evidence="1">
    <location>
        <begin position="21"/>
        <end position="90"/>
    </location>
</feature>
<dbReference type="AlphaFoldDB" id="A0A843U4Q0"/>
<proteinExistence type="predicted"/>
<keyword evidence="3" id="KW-1185">Reference proteome</keyword>
<dbReference type="Proteomes" id="UP000652761">
    <property type="component" value="Unassembled WGS sequence"/>
</dbReference>
<protein>
    <submittedName>
        <fullName evidence="2">Uncharacterized protein</fullName>
    </submittedName>
</protein>
<evidence type="ECO:0000313" key="3">
    <source>
        <dbReference type="Proteomes" id="UP000652761"/>
    </source>
</evidence>
<dbReference type="EMBL" id="NMUH01000403">
    <property type="protein sequence ID" value="MQL78501.1"/>
    <property type="molecule type" value="Genomic_DNA"/>
</dbReference>
<feature type="signal peptide" evidence="1">
    <location>
        <begin position="1"/>
        <end position="20"/>
    </location>
</feature>
<evidence type="ECO:0000313" key="2">
    <source>
        <dbReference type="EMBL" id="MQL78501.1"/>
    </source>
</evidence>
<reference evidence="2" key="1">
    <citation type="submission" date="2017-07" db="EMBL/GenBank/DDBJ databases">
        <title>Taro Niue Genome Assembly and Annotation.</title>
        <authorList>
            <person name="Atibalentja N."/>
            <person name="Keating K."/>
            <person name="Fields C.J."/>
        </authorList>
    </citation>
    <scope>NUCLEOTIDE SEQUENCE</scope>
    <source>
        <strain evidence="2">Niue_2</strain>
        <tissue evidence="2">Leaf</tissue>
    </source>
</reference>
<evidence type="ECO:0000256" key="1">
    <source>
        <dbReference type="SAM" id="SignalP"/>
    </source>
</evidence>